<reference evidence="5" key="1">
    <citation type="journal article" date="2014" name="Int. J. Syst. Evol. Microbiol.">
        <title>Complete genome sequence of Corynebacterium casei LMG S-19264T (=DSM 44701T), isolated from a smear-ripened cheese.</title>
        <authorList>
            <consortium name="US DOE Joint Genome Institute (JGI-PGF)"/>
            <person name="Walter F."/>
            <person name="Albersmeier A."/>
            <person name="Kalinowski J."/>
            <person name="Ruckert C."/>
        </authorList>
    </citation>
    <scope>NUCLEOTIDE SEQUENCE</scope>
    <source>
        <strain evidence="5">CGMCC 1.15758</strain>
    </source>
</reference>
<keyword evidence="6" id="KW-1185">Reference proteome</keyword>
<dbReference type="Gene3D" id="1.10.10.10">
    <property type="entry name" value="Winged helix-like DNA-binding domain superfamily/Winged helix DNA-binding domain"/>
    <property type="match status" value="1"/>
</dbReference>
<evidence type="ECO:0000313" key="6">
    <source>
        <dbReference type="Proteomes" id="UP000636949"/>
    </source>
</evidence>
<keyword evidence="2" id="KW-0238">DNA-binding</keyword>
<feature type="domain" description="HTH luxR-type" evidence="4">
    <location>
        <begin position="185"/>
        <end position="250"/>
    </location>
</feature>
<reference evidence="5" key="2">
    <citation type="submission" date="2020-09" db="EMBL/GenBank/DDBJ databases">
        <authorList>
            <person name="Sun Q."/>
            <person name="Zhou Y."/>
        </authorList>
    </citation>
    <scope>NUCLEOTIDE SEQUENCE</scope>
    <source>
        <strain evidence="5">CGMCC 1.15758</strain>
    </source>
</reference>
<gene>
    <name evidence="5" type="ORF">GCM10010995_10780</name>
</gene>
<evidence type="ECO:0000313" key="5">
    <source>
        <dbReference type="EMBL" id="GGF95399.1"/>
    </source>
</evidence>
<keyword evidence="3" id="KW-0804">Transcription</keyword>
<dbReference type="EMBL" id="BMJS01000009">
    <property type="protein sequence ID" value="GGF95399.1"/>
    <property type="molecule type" value="Genomic_DNA"/>
</dbReference>
<organism evidence="5 6">
    <name type="scientific">Cysteiniphilum litorale</name>
    <dbReference type="NCBI Taxonomy" id="2056700"/>
    <lineage>
        <taxon>Bacteria</taxon>
        <taxon>Pseudomonadati</taxon>
        <taxon>Pseudomonadota</taxon>
        <taxon>Gammaproteobacteria</taxon>
        <taxon>Thiotrichales</taxon>
        <taxon>Fastidiosibacteraceae</taxon>
        <taxon>Cysteiniphilum</taxon>
    </lineage>
</organism>
<evidence type="ECO:0000256" key="2">
    <source>
        <dbReference type="ARBA" id="ARBA00023125"/>
    </source>
</evidence>
<dbReference type="Proteomes" id="UP000636949">
    <property type="component" value="Unassembled WGS sequence"/>
</dbReference>
<dbReference type="GO" id="GO:0003677">
    <property type="term" value="F:DNA binding"/>
    <property type="evidence" value="ECO:0007669"/>
    <property type="project" value="UniProtKB-KW"/>
</dbReference>
<accession>A0A8J2Z3Q8</accession>
<sequence>MLQESTLQKIIQFSYRYKKILQTRITALNALNIESCLMFFADSDGKLLMLGMQEQFIKDMVSAKSALLPDLFKLSKIEFSNESSTLAHLLSLKQQYISNVNNAFSYVEPYNNGILISIFFSTDMSNSQLMSGIDEINTFIDCVKKELTTTACSYLEKIESNSDLAAYVESYFSQEQVKLFPKEYISSEGVRMSPKEAECLTLYMHGASYQEIADRLFISKHTVSNHLKMIKSKFNISTPLQLVYLFKLISGIYSSSNKLIYV</sequence>
<dbReference type="CDD" id="cd06170">
    <property type="entry name" value="LuxR_C_like"/>
    <property type="match status" value="1"/>
</dbReference>
<evidence type="ECO:0000256" key="1">
    <source>
        <dbReference type="ARBA" id="ARBA00023015"/>
    </source>
</evidence>
<evidence type="ECO:0000256" key="3">
    <source>
        <dbReference type="ARBA" id="ARBA00023163"/>
    </source>
</evidence>
<dbReference type="PANTHER" id="PTHR44688">
    <property type="entry name" value="DNA-BINDING TRANSCRIPTIONAL ACTIVATOR DEVR_DOSR"/>
    <property type="match status" value="1"/>
</dbReference>
<dbReference type="SUPFAM" id="SSF46894">
    <property type="entry name" value="C-terminal effector domain of the bipartite response regulators"/>
    <property type="match status" value="1"/>
</dbReference>
<proteinExistence type="predicted"/>
<dbReference type="PRINTS" id="PR00038">
    <property type="entry name" value="HTHLUXR"/>
</dbReference>
<keyword evidence="1" id="KW-0805">Transcription regulation</keyword>
<dbReference type="InterPro" id="IPR016032">
    <property type="entry name" value="Sig_transdc_resp-reg_C-effctor"/>
</dbReference>
<name>A0A8J2Z3Q8_9GAMM</name>
<dbReference type="SMART" id="SM00421">
    <property type="entry name" value="HTH_LUXR"/>
    <property type="match status" value="1"/>
</dbReference>
<dbReference type="Pfam" id="PF00196">
    <property type="entry name" value="GerE"/>
    <property type="match status" value="1"/>
</dbReference>
<dbReference type="RefSeq" id="WP_117002239.1">
    <property type="nucleotide sequence ID" value="NZ_BMJS01000009.1"/>
</dbReference>
<dbReference type="InterPro" id="IPR036388">
    <property type="entry name" value="WH-like_DNA-bd_sf"/>
</dbReference>
<dbReference type="AlphaFoldDB" id="A0A8J2Z3Q8"/>
<comment type="caution">
    <text evidence="5">The sequence shown here is derived from an EMBL/GenBank/DDBJ whole genome shotgun (WGS) entry which is preliminary data.</text>
</comment>
<evidence type="ECO:0000259" key="4">
    <source>
        <dbReference type="PROSITE" id="PS50043"/>
    </source>
</evidence>
<dbReference type="GO" id="GO:0006355">
    <property type="term" value="P:regulation of DNA-templated transcription"/>
    <property type="evidence" value="ECO:0007669"/>
    <property type="project" value="InterPro"/>
</dbReference>
<dbReference type="PANTHER" id="PTHR44688:SF16">
    <property type="entry name" value="DNA-BINDING TRANSCRIPTIONAL ACTIVATOR DEVR_DOSR"/>
    <property type="match status" value="1"/>
</dbReference>
<dbReference type="PROSITE" id="PS50043">
    <property type="entry name" value="HTH_LUXR_2"/>
    <property type="match status" value="1"/>
</dbReference>
<protein>
    <recommendedName>
        <fullName evidence="4">HTH luxR-type domain-containing protein</fullName>
    </recommendedName>
</protein>
<dbReference type="InterPro" id="IPR000792">
    <property type="entry name" value="Tscrpt_reg_LuxR_C"/>
</dbReference>
<dbReference type="OrthoDB" id="561214at2"/>